<sequence length="82" mass="9435">MIPFFSHYFTPTGLNIGISITPHSLPVNGGKQAGSRFVRNPLRGENKSLFKDKILLAKEPFDTSLKTKKPYCQKWFMKHLRQ</sequence>
<dbReference type="EMBL" id="AYTS01000168">
    <property type="protein sequence ID" value="OOP55186.1"/>
    <property type="molecule type" value="Genomic_DNA"/>
</dbReference>
<reference evidence="1 2" key="1">
    <citation type="journal article" date="2017" name="Water Res.">
        <title>Discovery and metagenomic analysis of an anammox bacterial enrichment related to Candidatus "Brocadia caroliniensis" in a full-scale glycerol-fed nitritation-denitritation separate centrate treatment process.</title>
        <authorList>
            <person name="Park H."/>
            <person name="Brotto A.C."/>
            <person name="van Loosdrecht M.C."/>
            <person name="Chandran K."/>
        </authorList>
    </citation>
    <scope>NUCLEOTIDE SEQUENCE [LARGE SCALE GENOMIC DNA]</scope>
    <source>
        <strain evidence="1">26THWARD</strain>
    </source>
</reference>
<dbReference type="AlphaFoldDB" id="A0A1V4APZ0"/>
<gene>
    <name evidence="1" type="ORF">AYP45_16435</name>
</gene>
<evidence type="ECO:0000313" key="2">
    <source>
        <dbReference type="Proteomes" id="UP000189681"/>
    </source>
</evidence>
<proteinExistence type="predicted"/>
<protein>
    <submittedName>
        <fullName evidence="1">Uncharacterized protein</fullName>
    </submittedName>
</protein>
<comment type="caution">
    <text evidence="1">The sequence shown here is derived from an EMBL/GenBank/DDBJ whole genome shotgun (WGS) entry which is preliminary data.</text>
</comment>
<accession>A0A1V4APZ0</accession>
<dbReference type="Proteomes" id="UP000189681">
    <property type="component" value="Unassembled WGS sequence"/>
</dbReference>
<evidence type="ECO:0000313" key="1">
    <source>
        <dbReference type="EMBL" id="OOP55186.1"/>
    </source>
</evidence>
<organism evidence="1 2">
    <name type="scientific">Candidatus Brocadia carolinensis</name>
    <dbReference type="NCBI Taxonomy" id="1004156"/>
    <lineage>
        <taxon>Bacteria</taxon>
        <taxon>Pseudomonadati</taxon>
        <taxon>Planctomycetota</taxon>
        <taxon>Candidatus Brocadiia</taxon>
        <taxon>Candidatus Brocadiales</taxon>
        <taxon>Candidatus Brocadiaceae</taxon>
        <taxon>Candidatus Brocadia</taxon>
    </lineage>
</organism>
<name>A0A1V4APZ0_9BACT</name>